<dbReference type="PANTHER" id="PTHR45436">
    <property type="entry name" value="SENSOR HISTIDINE KINASE YKOH"/>
    <property type="match status" value="1"/>
</dbReference>
<accession>A0A8D5JHP0</accession>
<dbReference type="EC" id="2.7.13.3" evidence="2"/>
<keyword evidence="10" id="KW-1185">Reference proteome</keyword>
<dbReference type="Pfam" id="PF00512">
    <property type="entry name" value="HisKA"/>
    <property type="match status" value="1"/>
</dbReference>
<protein>
    <recommendedName>
        <fullName evidence="2">histidine kinase</fullName>
        <ecNumber evidence="2">2.7.13.3</ecNumber>
    </recommendedName>
</protein>
<name>A0A8D5JHP0_9BACT</name>
<sequence>MTFRVRVFTLDFQGEKYLVQIARPMEKLEEEVTDLAIAIPAGLIVFALALVGLGYFAAGKILQPIATINSLAREITEKTLNKRIPVAKNRDEIYTLATSLNRMFDRLQYSFERQKEFIANASHELKTPLAMQRLFFDEAWIRNDLPEDFQQQVDVQIKNCYRMDRLVKDLLDLSALELKDSFEPEDVDLSDMVSAVLCDFKEIIAAAEIRLVTDIQPDIHLGATGKN</sequence>
<comment type="catalytic activity">
    <reaction evidence="1">
        <text>ATP + protein L-histidine = ADP + protein N-phospho-L-histidine.</text>
        <dbReference type="EC" id="2.7.13.3"/>
    </reaction>
</comment>
<dbReference type="RefSeq" id="WP_228854123.1">
    <property type="nucleotide sequence ID" value="NZ_AP024086.1"/>
</dbReference>
<keyword evidence="4" id="KW-0808">Transferase</keyword>
<keyword evidence="7" id="KW-1133">Transmembrane helix</keyword>
<dbReference type="PANTHER" id="PTHR45436:SF5">
    <property type="entry name" value="SENSOR HISTIDINE KINASE TRCS"/>
    <property type="match status" value="1"/>
</dbReference>
<evidence type="ECO:0000313" key="10">
    <source>
        <dbReference type="Proteomes" id="UP000826725"/>
    </source>
</evidence>
<reference evidence="9" key="1">
    <citation type="submission" date="2020-09" db="EMBL/GenBank/DDBJ databases">
        <title>Desulfogranum mesoprofundum gen. nov., sp. nov., a novel mesophilic, sulfate-reducing chemolithoautotroph isolated from a deep-sea hydrothermal vent chimney in the Suiyo Seamount.</title>
        <authorList>
            <person name="Hashimoto Y."/>
            <person name="Nakagawa S."/>
        </authorList>
    </citation>
    <scope>NUCLEOTIDE SEQUENCE</scope>
    <source>
        <strain evidence="9">KT2</strain>
    </source>
</reference>
<dbReference type="CDD" id="cd00082">
    <property type="entry name" value="HisKA"/>
    <property type="match status" value="1"/>
</dbReference>
<dbReference type="SMART" id="SM00304">
    <property type="entry name" value="HAMP"/>
    <property type="match status" value="1"/>
</dbReference>
<evidence type="ECO:0000256" key="7">
    <source>
        <dbReference type="SAM" id="Phobius"/>
    </source>
</evidence>
<dbReference type="SMART" id="SM00388">
    <property type="entry name" value="HisKA"/>
    <property type="match status" value="1"/>
</dbReference>
<gene>
    <name evidence="9" type="ORF">DGMP_23920</name>
</gene>
<dbReference type="InterPro" id="IPR003661">
    <property type="entry name" value="HisK_dim/P_dom"/>
</dbReference>
<keyword evidence="3" id="KW-0597">Phosphoprotein</keyword>
<dbReference type="CDD" id="cd06225">
    <property type="entry name" value="HAMP"/>
    <property type="match status" value="1"/>
</dbReference>
<feature type="domain" description="HAMP" evidence="8">
    <location>
        <begin position="59"/>
        <end position="112"/>
    </location>
</feature>
<keyword evidence="5" id="KW-0418">Kinase</keyword>
<dbReference type="Pfam" id="PF00672">
    <property type="entry name" value="HAMP"/>
    <property type="match status" value="1"/>
</dbReference>
<dbReference type="AlphaFoldDB" id="A0A8D5JHP0"/>
<dbReference type="InterPro" id="IPR003660">
    <property type="entry name" value="HAMP_dom"/>
</dbReference>
<dbReference type="GO" id="GO:0005886">
    <property type="term" value="C:plasma membrane"/>
    <property type="evidence" value="ECO:0007669"/>
    <property type="project" value="TreeGrafter"/>
</dbReference>
<evidence type="ECO:0000256" key="2">
    <source>
        <dbReference type="ARBA" id="ARBA00012438"/>
    </source>
</evidence>
<evidence type="ECO:0000256" key="1">
    <source>
        <dbReference type="ARBA" id="ARBA00000085"/>
    </source>
</evidence>
<evidence type="ECO:0000256" key="6">
    <source>
        <dbReference type="ARBA" id="ARBA00023012"/>
    </source>
</evidence>
<dbReference type="EMBL" id="AP024086">
    <property type="protein sequence ID" value="BCL61699.1"/>
    <property type="molecule type" value="Genomic_DNA"/>
</dbReference>
<dbReference type="PROSITE" id="PS50885">
    <property type="entry name" value="HAMP"/>
    <property type="match status" value="1"/>
</dbReference>
<evidence type="ECO:0000256" key="5">
    <source>
        <dbReference type="ARBA" id="ARBA00022777"/>
    </source>
</evidence>
<dbReference type="Proteomes" id="UP000826725">
    <property type="component" value="Chromosome"/>
</dbReference>
<evidence type="ECO:0000313" key="9">
    <source>
        <dbReference type="EMBL" id="BCL61699.1"/>
    </source>
</evidence>
<dbReference type="KEGG" id="dbk:DGMP_23920"/>
<keyword evidence="6" id="KW-0902">Two-component regulatory system</keyword>
<evidence type="ECO:0000256" key="4">
    <source>
        <dbReference type="ARBA" id="ARBA00022679"/>
    </source>
</evidence>
<proteinExistence type="predicted"/>
<dbReference type="InterPro" id="IPR050428">
    <property type="entry name" value="TCS_sensor_his_kinase"/>
</dbReference>
<keyword evidence="7" id="KW-0812">Transmembrane</keyword>
<evidence type="ECO:0000256" key="3">
    <source>
        <dbReference type="ARBA" id="ARBA00022553"/>
    </source>
</evidence>
<evidence type="ECO:0000259" key="8">
    <source>
        <dbReference type="PROSITE" id="PS50885"/>
    </source>
</evidence>
<dbReference type="GO" id="GO:0000155">
    <property type="term" value="F:phosphorelay sensor kinase activity"/>
    <property type="evidence" value="ECO:0007669"/>
    <property type="project" value="InterPro"/>
</dbReference>
<feature type="transmembrane region" description="Helical" evidence="7">
    <location>
        <begin position="35"/>
        <end position="58"/>
    </location>
</feature>
<organism evidence="9 10">
    <name type="scientific">Desulfomarina profundi</name>
    <dbReference type="NCBI Taxonomy" id="2772557"/>
    <lineage>
        <taxon>Bacteria</taxon>
        <taxon>Pseudomonadati</taxon>
        <taxon>Thermodesulfobacteriota</taxon>
        <taxon>Desulfobulbia</taxon>
        <taxon>Desulfobulbales</taxon>
        <taxon>Desulfobulbaceae</taxon>
        <taxon>Desulfomarina</taxon>
    </lineage>
</organism>
<keyword evidence="7" id="KW-0472">Membrane</keyword>